<sequence length="267" mass="30100">MDSSEIQLYKNQLMEIDLALENDPNNQELISLKAEIQELLDLTSMIKSSESLHDSLEPAPSNSKTSQQVKDSSGNVLNTNTLESNRFNPANPNKLASIQSTYSSDETTHKWKIGDDCSAKYFQDDRYYPAKIVELLDGNLLKVTFVGYGNTETVSLEDIQQLKHPKHKDSKTHQVLGKRSSNGVEDNEDSASYPIKNEKKHIQKTVAKQAVSSQKSWLEFNKKNKKRKVPAINKNSIFKSPDTIDGKVGVSGSGRRMTQFTERIKHR</sequence>
<dbReference type="SMART" id="SM00333">
    <property type="entry name" value="TUDOR"/>
    <property type="match status" value="1"/>
</dbReference>
<reference evidence="3 4" key="1">
    <citation type="journal article" date="2018" name="MBio">
        <title>Comparative Genomics Reveals the Core Gene Toolbox for the Fungus-Insect Symbiosis.</title>
        <authorList>
            <person name="Wang Y."/>
            <person name="Stata M."/>
            <person name="Wang W."/>
            <person name="Stajich J.E."/>
            <person name="White M.M."/>
            <person name="Moncalvo J.M."/>
        </authorList>
    </citation>
    <scope>NUCLEOTIDE SEQUENCE [LARGE SCALE GENOMIC DNA]</scope>
    <source>
        <strain evidence="3 4">SC-DP-2</strain>
    </source>
</reference>
<evidence type="ECO:0000313" key="4">
    <source>
        <dbReference type="Proteomes" id="UP000245609"/>
    </source>
</evidence>
<dbReference type="InterPro" id="IPR002999">
    <property type="entry name" value="Tudor"/>
</dbReference>
<dbReference type="OrthoDB" id="79171at2759"/>
<feature type="compositionally biased region" description="Polar residues" evidence="1">
    <location>
        <begin position="60"/>
        <end position="76"/>
    </location>
</feature>
<proteinExistence type="predicted"/>
<feature type="region of interest" description="Disordered" evidence="1">
    <location>
        <begin position="162"/>
        <end position="191"/>
    </location>
</feature>
<comment type="caution">
    <text evidence="3">The sequence shown here is derived from an EMBL/GenBank/DDBJ whole genome shotgun (WGS) entry which is preliminary data.</text>
</comment>
<dbReference type="AlphaFoldDB" id="A0A2T9ZBZ4"/>
<protein>
    <recommendedName>
        <fullName evidence="2">Tudor domain-containing protein</fullName>
    </recommendedName>
</protein>
<dbReference type="Gene3D" id="2.30.30.140">
    <property type="match status" value="1"/>
</dbReference>
<evidence type="ECO:0000313" key="3">
    <source>
        <dbReference type="EMBL" id="PVV02095.1"/>
    </source>
</evidence>
<keyword evidence="4" id="KW-1185">Reference proteome</keyword>
<feature type="domain" description="Tudor" evidence="2">
    <location>
        <begin position="110"/>
        <end position="169"/>
    </location>
</feature>
<dbReference type="SUPFAM" id="SSF63748">
    <property type="entry name" value="Tudor/PWWP/MBT"/>
    <property type="match status" value="1"/>
</dbReference>
<dbReference type="Pfam" id="PF00567">
    <property type="entry name" value="TUDOR"/>
    <property type="match status" value="1"/>
</dbReference>
<evidence type="ECO:0000259" key="2">
    <source>
        <dbReference type="PROSITE" id="PS50304"/>
    </source>
</evidence>
<dbReference type="Proteomes" id="UP000245609">
    <property type="component" value="Unassembled WGS sequence"/>
</dbReference>
<dbReference type="CDD" id="cd21182">
    <property type="entry name" value="Tudor_SMN_SPF30-like"/>
    <property type="match status" value="1"/>
</dbReference>
<evidence type="ECO:0000256" key="1">
    <source>
        <dbReference type="SAM" id="MobiDB-lite"/>
    </source>
</evidence>
<dbReference type="STRING" id="133381.A0A2T9ZBZ4"/>
<accession>A0A2T9ZBZ4</accession>
<dbReference type="EMBL" id="MBFS01000617">
    <property type="protein sequence ID" value="PVV02095.1"/>
    <property type="molecule type" value="Genomic_DNA"/>
</dbReference>
<feature type="region of interest" description="Disordered" evidence="1">
    <location>
        <begin position="245"/>
        <end position="267"/>
    </location>
</feature>
<dbReference type="PROSITE" id="PS50304">
    <property type="entry name" value="TUDOR"/>
    <property type="match status" value="1"/>
</dbReference>
<gene>
    <name evidence="3" type="ORF">BB560_003461</name>
</gene>
<feature type="region of interest" description="Disordered" evidence="1">
    <location>
        <begin position="51"/>
        <end position="76"/>
    </location>
</feature>
<organism evidence="3 4">
    <name type="scientific">Smittium megazygosporum</name>
    <dbReference type="NCBI Taxonomy" id="133381"/>
    <lineage>
        <taxon>Eukaryota</taxon>
        <taxon>Fungi</taxon>
        <taxon>Fungi incertae sedis</taxon>
        <taxon>Zoopagomycota</taxon>
        <taxon>Kickxellomycotina</taxon>
        <taxon>Harpellomycetes</taxon>
        <taxon>Harpellales</taxon>
        <taxon>Legeriomycetaceae</taxon>
        <taxon>Smittium</taxon>
    </lineage>
</organism>
<name>A0A2T9ZBZ4_9FUNG</name>